<feature type="region of interest" description="Disordered" evidence="1">
    <location>
        <begin position="246"/>
        <end position="312"/>
    </location>
</feature>
<accession>A0A7M7SXK3</accession>
<dbReference type="EnsemblMetazoa" id="XM_030982823">
    <property type="protein sequence ID" value="XP_030838683"/>
    <property type="gene ID" value="LOC576722"/>
</dbReference>
<dbReference type="RefSeq" id="XP_030838683.1">
    <property type="nucleotide sequence ID" value="XM_030982823.1"/>
</dbReference>
<dbReference type="SMART" id="SM00239">
    <property type="entry name" value="C2"/>
    <property type="match status" value="1"/>
</dbReference>
<dbReference type="InterPro" id="IPR038983">
    <property type="entry name" value="C2CD5"/>
</dbReference>
<dbReference type="InterPro" id="IPR035892">
    <property type="entry name" value="C2_domain_sf"/>
</dbReference>
<dbReference type="InterPro" id="IPR057815">
    <property type="entry name" value="C2CD5_C"/>
</dbReference>
<dbReference type="GO" id="GO:0065002">
    <property type="term" value="P:intracellular protein transmembrane transport"/>
    <property type="evidence" value="ECO:0000318"/>
    <property type="project" value="GO_Central"/>
</dbReference>
<dbReference type="GO" id="GO:0072659">
    <property type="term" value="P:protein localization to plasma membrane"/>
    <property type="evidence" value="ECO:0000318"/>
    <property type="project" value="GO_Central"/>
</dbReference>
<evidence type="ECO:0000313" key="3">
    <source>
        <dbReference type="EnsemblMetazoa" id="XP_030838683"/>
    </source>
</evidence>
<sequence>MPGKLRVRVVAARDLPVMDRASDLADAFAEVRFGQSTYKTEVYPKSLNPQWNSEWFKFEVDDEELQDEPLQIRVMDHDTYSAHDAIGKVYIDLNPLLWKDSVSDIAGWLPIYDTMHGIRGEIYIIVKVDLIEDVNRFRQSSVGIHFFNSSTMPSGYIVTAIHGFVEELVVNDDPEHQWIDMIRSPRASNEARQRLFSKLSGELQRKIGLKVLESEGNAVLGYWQCFDLEGESGVVVRGIGTMATIQTVKLPPPPPTSPPKDNVNPLDDQTQVDGQPGYGSPGTAMNVAMPPSPTKNVPTPRYASDSDLTGQDNLPKIVIDTEGVTNQGSHGAAGSSGSGSGPHRIGLPRAVLAQNNIDMLEYPFFTMASFPHGFLVHLGGMVSTRSVKLLDRIHNPDEPETRDAWWRELRTEIRSHAIAMGCHAVVGYKETTSICEEICLLSASGTAAIVNLEAVQQAALMQQHSPVLTMSLDRTEFLKEQQSMTPHVIERMDSGNPVPDHVSSRCAMCHIPYNDTALPFPVQLAKCATCKRSKVPDVLFTTIEPPPYLSYTGHGCSIQARVCRSKKKMQGEANAALISDALPFMEYELHRQMMNKLKVKGMNCLFGLKVQVTVGETLLVGTATATGVFLSALPPPSALRLSRQGPVGATDKRLQAFQERLDNITAKNKETYGLLDLQESIVEVDGLQQNHPSEESVDPLLASGHRETFVIEIDDIEDTESVIELFDQALPQGFHSCSTELFPGNFEPTQHIQTITMMRRASLTDTSGTTKVVSGLIQDMMQGICFKLRKLTPCCLSKMNIEFALDEDEIIQIWLTAAVVGMKPIVVAPAIPIHKGPLKPSADSEMMFSMEEVSETAGSSPSAKAGASSESGSMQLERKLKIASNKAWRPEVLITPLAIIPGATIERYLGNLNIFFVRETTSVRESGGVSGFMRSFIAEVNAIVRRHVAALGGNALVAYALIDCIMEDNPHKNQCQCLIHVCGDAVHIQYEASSMFLDGSSGKNSPHIAAAPATRS</sequence>
<dbReference type="OrthoDB" id="419768at2759"/>
<organism evidence="3 4">
    <name type="scientific">Strongylocentrotus purpuratus</name>
    <name type="common">Purple sea urchin</name>
    <dbReference type="NCBI Taxonomy" id="7668"/>
    <lineage>
        <taxon>Eukaryota</taxon>
        <taxon>Metazoa</taxon>
        <taxon>Echinodermata</taxon>
        <taxon>Eleutherozoa</taxon>
        <taxon>Echinozoa</taxon>
        <taxon>Echinoidea</taxon>
        <taxon>Euechinoidea</taxon>
        <taxon>Echinacea</taxon>
        <taxon>Camarodonta</taxon>
        <taxon>Echinidea</taxon>
        <taxon>Strongylocentrotidae</taxon>
        <taxon>Strongylocentrotus</taxon>
    </lineage>
</organism>
<dbReference type="PANTHER" id="PTHR37412">
    <property type="entry name" value="C2 DOMAIN-CONTAINING PROTEIN 5"/>
    <property type="match status" value="1"/>
</dbReference>
<dbReference type="CDD" id="cd08688">
    <property type="entry name" value="C2_KIAA0528-like"/>
    <property type="match status" value="1"/>
</dbReference>
<feature type="region of interest" description="Disordered" evidence="1">
    <location>
        <begin position="851"/>
        <end position="872"/>
    </location>
</feature>
<dbReference type="SUPFAM" id="SSF49562">
    <property type="entry name" value="C2 domain (Calcium/lipid-binding domain, CaLB)"/>
    <property type="match status" value="1"/>
</dbReference>
<dbReference type="Proteomes" id="UP000007110">
    <property type="component" value="Unassembled WGS sequence"/>
</dbReference>
<dbReference type="GO" id="GO:0090314">
    <property type="term" value="P:positive regulation of protein targeting to membrane"/>
    <property type="evidence" value="ECO:0000318"/>
    <property type="project" value="GO_Central"/>
</dbReference>
<dbReference type="Gene3D" id="2.60.40.150">
    <property type="entry name" value="C2 domain"/>
    <property type="match status" value="1"/>
</dbReference>
<reference evidence="4" key="1">
    <citation type="submission" date="2015-02" db="EMBL/GenBank/DDBJ databases">
        <title>Genome sequencing for Strongylocentrotus purpuratus.</title>
        <authorList>
            <person name="Murali S."/>
            <person name="Liu Y."/>
            <person name="Vee V."/>
            <person name="English A."/>
            <person name="Wang M."/>
            <person name="Skinner E."/>
            <person name="Han Y."/>
            <person name="Muzny D.M."/>
            <person name="Worley K.C."/>
            <person name="Gibbs R.A."/>
        </authorList>
    </citation>
    <scope>NUCLEOTIDE SEQUENCE</scope>
</reference>
<dbReference type="InterPro" id="IPR056431">
    <property type="entry name" value="C2CD5_YbjQ-rel_dom"/>
</dbReference>
<keyword evidence="4" id="KW-1185">Reference proteome</keyword>
<dbReference type="AlphaFoldDB" id="A0A7M7SXK3"/>
<name>A0A7M7SXK3_STRPU</name>
<dbReference type="Pfam" id="PF23028">
    <property type="entry name" value="YbjQ_3"/>
    <property type="match status" value="1"/>
</dbReference>
<dbReference type="InterPro" id="IPR056430">
    <property type="entry name" value="C2CD5_YbjQ-like_dom"/>
</dbReference>
<evidence type="ECO:0000313" key="4">
    <source>
        <dbReference type="Proteomes" id="UP000007110"/>
    </source>
</evidence>
<dbReference type="InterPro" id="IPR000008">
    <property type="entry name" value="C2_dom"/>
</dbReference>
<dbReference type="OMA" id="TMFYLES"/>
<proteinExistence type="predicted"/>
<dbReference type="InParanoid" id="A0A7M7SXK3"/>
<dbReference type="InterPro" id="IPR037785">
    <property type="entry name" value="C2_C2CD5"/>
</dbReference>
<dbReference type="GO" id="GO:0005509">
    <property type="term" value="F:calcium ion binding"/>
    <property type="evidence" value="ECO:0000318"/>
    <property type="project" value="GO_Central"/>
</dbReference>
<dbReference type="PROSITE" id="PS50004">
    <property type="entry name" value="C2"/>
    <property type="match status" value="1"/>
</dbReference>
<dbReference type="GO" id="GO:0005544">
    <property type="term" value="F:calcium-dependent phospholipid binding"/>
    <property type="evidence" value="ECO:0000318"/>
    <property type="project" value="GO_Central"/>
</dbReference>
<dbReference type="CTD" id="9847"/>
<reference evidence="3" key="2">
    <citation type="submission" date="2021-01" db="UniProtKB">
        <authorList>
            <consortium name="EnsemblMetazoa"/>
        </authorList>
    </citation>
    <scope>IDENTIFICATION</scope>
</reference>
<dbReference type="GO" id="GO:0031340">
    <property type="term" value="P:positive regulation of vesicle fusion"/>
    <property type="evidence" value="ECO:0000318"/>
    <property type="project" value="GO_Central"/>
</dbReference>
<dbReference type="KEGG" id="spu:576722"/>
<dbReference type="PANTHER" id="PTHR37412:SF2">
    <property type="entry name" value="C2 DOMAIN-CONTAINING PROTEIN 5"/>
    <property type="match status" value="1"/>
</dbReference>
<protein>
    <recommendedName>
        <fullName evidence="2">C2 domain-containing protein</fullName>
    </recommendedName>
</protein>
<dbReference type="Pfam" id="PF00168">
    <property type="entry name" value="C2"/>
    <property type="match status" value="1"/>
</dbReference>
<evidence type="ECO:0000259" key="2">
    <source>
        <dbReference type="PROSITE" id="PS50004"/>
    </source>
</evidence>
<evidence type="ECO:0000256" key="1">
    <source>
        <dbReference type="SAM" id="MobiDB-lite"/>
    </source>
</evidence>
<dbReference type="Pfam" id="PF23025">
    <property type="entry name" value="YbjQ_2"/>
    <property type="match status" value="3"/>
</dbReference>
<dbReference type="Pfam" id="PF23128">
    <property type="entry name" value="YbjQ_4"/>
    <property type="match status" value="1"/>
</dbReference>
<dbReference type="GO" id="GO:0010828">
    <property type="term" value="P:positive regulation of D-glucose transmembrane transport"/>
    <property type="evidence" value="ECO:0000318"/>
    <property type="project" value="GO_Central"/>
</dbReference>
<dbReference type="GO" id="GO:0005886">
    <property type="term" value="C:plasma membrane"/>
    <property type="evidence" value="ECO:0000318"/>
    <property type="project" value="GO_Central"/>
</dbReference>
<dbReference type="GeneID" id="576722"/>
<feature type="domain" description="C2" evidence="2">
    <location>
        <begin position="1"/>
        <end position="109"/>
    </location>
</feature>